<sequence>MDPFDEEQYIKRGCNNGFNCSEIRGTDEDLESERRESDAEISQSQGNVEQRDMGREISEKEMHSVRKVRAFPPLLTSLPNKSFTSFSHLMPPVLLKPLRSKGRLVLQEAKVVGTAMFQPVRRDGRLLLQLPRQDDDQYLAMNEEIEEAHMEREEIATEKPMFEATGTLENQETLGKPSNDVQEMGQGISQSNSGSMELNQCCAVLYKQSGEVSHQLVSHSEDVKAGFDRQHNDEIRTKFVIENDAERCSTNTEAWDSALPESVMKNSKGVIWTKACGDVVKQDVQTLAFTNSDLAGPVNLTKSAFEGYVLLQFHPVILVSTISLRYLREWIGIFSSKTESIGM</sequence>
<evidence type="ECO:0000313" key="2">
    <source>
        <dbReference type="Proteomes" id="UP001162992"/>
    </source>
</evidence>
<organism evidence="1 2">
    <name type="scientific">Diphasiastrum complanatum</name>
    <name type="common">Issler's clubmoss</name>
    <name type="synonym">Lycopodium complanatum</name>
    <dbReference type="NCBI Taxonomy" id="34168"/>
    <lineage>
        <taxon>Eukaryota</taxon>
        <taxon>Viridiplantae</taxon>
        <taxon>Streptophyta</taxon>
        <taxon>Embryophyta</taxon>
        <taxon>Tracheophyta</taxon>
        <taxon>Lycopodiopsida</taxon>
        <taxon>Lycopodiales</taxon>
        <taxon>Lycopodiaceae</taxon>
        <taxon>Lycopodioideae</taxon>
        <taxon>Diphasiastrum</taxon>
    </lineage>
</organism>
<proteinExistence type="predicted"/>
<gene>
    <name evidence="1" type="ORF">O6H91_01G040700</name>
</gene>
<dbReference type="EMBL" id="CM055092">
    <property type="protein sequence ID" value="KAJ7568617.1"/>
    <property type="molecule type" value="Genomic_DNA"/>
</dbReference>
<reference evidence="2" key="1">
    <citation type="journal article" date="2024" name="Proc. Natl. Acad. Sci. U.S.A.">
        <title>Extraordinary preservation of gene collinearity over three hundred million years revealed in homosporous lycophytes.</title>
        <authorList>
            <person name="Li C."/>
            <person name="Wickell D."/>
            <person name="Kuo L.Y."/>
            <person name="Chen X."/>
            <person name="Nie B."/>
            <person name="Liao X."/>
            <person name="Peng D."/>
            <person name="Ji J."/>
            <person name="Jenkins J."/>
            <person name="Williams M."/>
            <person name="Shu S."/>
            <person name="Plott C."/>
            <person name="Barry K."/>
            <person name="Rajasekar S."/>
            <person name="Grimwood J."/>
            <person name="Han X."/>
            <person name="Sun S."/>
            <person name="Hou Z."/>
            <person name="He W."/>
            <person name="Dai G."/>
            <person name="Sun C."/>
            <person name="Schmutz J."/>
            <person name="Leebens-Mack J.H."/>
            <person name="Li F.W."/>
            <person name="Wang L."/>
        </authorList>
    </citation>
    <scope>NUCLEOTIDE SEQUENCE [LARGE SCALE GENOMIC DNA]</scope>
    <source>
        <strain evidence="2">cv. PW_Plant_1</strain>
    </source>
</reference>
<accession>A0ACC2EQ66</accession>
<protein>
    <submittedName>
        <fullName evidence="1">Uncharacterized protein</fullName>
    </submittedName>
</protein>
<comment type="caution">
    <text evidence="1">The sequence shown here is derived from an EMBL/GenBank/DDBJ whole genome shotgun (WGS) entry which is preliminary data.</text>
</comment>
<evidence type="ECO:0000313" key="1">
    <source>
        <dbReference type="EMBL" id="KAJ7568617.1"/>
    </source>
</evidence>
<name>A0ACC2EQ66_DIPCM</name>
<keyword evidence="2" id="KW-1185">Reference proteome</keyword>
<dbReference type="Proteomes" id="UP001162992">
    <property type="component" value="Chromosome 1"/>
</dbReference>